<evidence type="ECO:0000256" key="1">
    <source>
        <dbReference type="SAM" id="MobiDB-lite"/>
    </source>
</evidence>
<name>A0A395I1L6_ASPHC</name>
<protein>
    <submittedName>
        <fullName evidence="2">Uncharacterized protein</fullName>
    </submittedName>
</protein>
<feature type="region of interest" description="Disordered" evidence="1">
    <location>
        <begin position="92"/>
        <end position="111"/>
    </location>
</feature>
<sequence>MVDDLSKELSTDFRVIITHFRFVAIRFDPEPAMFELLYVCTESVPREGPGRIVDFILLLITGHFILQRRFASGPLSGSRPCGTSQCTQRVLPPPIDVGHSNSWSAPSLTFG</sequence>
<dbReference type="AlphaFoldDB" id="A0A395I1L6"/>
<accession>A0A395I1L6</accession>
<dbReference type="VEuPathDB" id="FungiDB:BO97DRAFT_41611"/>
<keyword evidence="3" id="KW-1185">Reference proteome</keyword>
<gene>
    <name evidence="2" type="ORF">BO97DRAFT_41611</name>
</gene>
<evidence type="ECO:0000313" key="2">
    <source>
        <dbReference type="EMBL" id="RAL13523.1"/>
    </source>
</evidence>
<dbReference type="EMBL" id="KZ824279">
    <property type="protein sequence ID" value="RAL13523.1"/>
    <property type="molecule type" value="Genomic_DNA"/>
</dbReference>
<dbReference type="RefSeq" id="XP_025552677.1">
    <property type="nucleotide sequence ID" value="XM_025696423.1"/>
</dbReference>
<evidence type="ECO:0000313" key="3">
    <source>
        <dbReference type="Proteomes" id="UP000248961"/>
    </source>
</evidence>
<proteinExistence type="predicted"/>
<organism evidence="2 3">
    <name type="scientific">Aspergillus homomorphus (strain CBS 101889)</name>
    <dbReference type="NCBI Taxonomy" id="1450537"/>
    <lineage>
        <taxon>Eukaryota</taxon>
        <taxon>Fungi</taxon>
        <taxon>Dikarya</taxon>
        <taxon>Ascomycota</taxon>
        <taxon>Pezizomycotina</taxon>
        <taxon>Eurotiomycetes</taxon>
        <taxon>Eurotiomycetidae</taxon>
        <taxon>Eurotiales</taxon>
        <taxon>Aspergillaceae</taxon>
        <taxon>Aspergillus</taxon>
        <taxon>Aspergillus subgen. Circumdati</taxon>
    </lineage>
</organism>
<dbReference type="GeneID" id="37200712"/>
<feature type="compositionally biased region" description="Polar residues" evidence="1">
    <location>
        <begin position="99"/>
        <end position="111"/>
    </location>
</feature>
<reference evidence="2 3" key="1">
    <citation type="submission" date="2018-02" db="EMBL/GenBank/DDBJ databases">
        <title>The genomes of Aspergillus section Nigri reveals drivers in fungal speciation.</title>
        <authorList>
            <consortium name="DOE Joint Genome Institute"/>
            <person name="Vesth T.C."/>
            <person name="Nybo J."/>
            <person name="Theobald S."/>
            <person name="Brandl J."/>
            <person name="Frisvad J.C."/>
            <person name="Nielsen K.F."/>
            <person name="Lyhne E.K."/>
            <person name="Kogle M.E."/>
            <person name="Kuo A."/>
            <person name="Riley R."/>
            <person name="Clum A."/>
            <person name="Nolan M."/>
            <person name="Lipzen A."/>
            <person name="Salamov A."/>
            <person name="Henrissat B."/>
            <person name="Wiebenga A."/>
            <person name="De vries R.P."/>
            <person name="Grigoriev I.V."/>
            <person name="Mortensen U.H."/>
            <person name="Andersen M.R."/>
            <person name="Baker S.E."/>
        </authorList>
    </citation>
    <scope>NUCLEOTIDE SEQUENCE [LARGE SCALE GENOMIC DNA]</scope>
    <source>
        <strain evidence="2 3">CBS 101889</strain>
    </source>
</reference>
<dbReference type="Proteomes" id="UP000248961">
    <property type="component" value="Unassembled WGS sequence"/>
</dbReference>